<dbReference type="EMBL" id="BRVO01000003">
    <property type="protein sequence ID" value="GLB50451.1"/>
    <property type="molecule type" value="Genomic_DNA"/>
</dbReference>
<dbReference type="PANTHER" id="PTHR46375:SF3">
    <property type="entry name" value="KELCH REPEAT AND BTB DOMAIN-CONTAINING PROTEIN 13"/>
    <property type="match status" value="1"/>
</dbReference>
<dbReference type="PANTHER" id="PTHR46375">
    <property type="entry name" value="KELCH REPEAT AND BTB DOMAIN-CONTAINING PROTEIN 13-RELATED"/>
    <property type="match status" value="1"/>
</dbReference>
<dbReference type="InterPro" id="IPR015915">
    <property type="entry name" value="Kelch-typ_b-propeller"/>
</dbReference>
<accession>A0ABQ5MM05</accession>
<reference evidence="1" key="1">
    <citation type="submission" date="2022-07" db="EMBL/GenBank/DDBJ databases">
        <title>Taxonomy of Novel Oxalotrophic and Methylotrophic Bacteria.</title>
        <authorList>
            <person name="Sahin N."/>
            <person name="Tani A."/>
        </authorList>
    </citation>
    <scope>NUCLEOTIDE SEQUENCE</scope>
    <source>
        <strain evidence="1">Y10</strain>
    </source>
</reference>
<evidence type="ECO:0000313" key="2">
    <source>
        <dbReference type="Proteomes" id="UP001143543"/>
    </source>
</evidence>
<dbReference type="InterPro" id="IPR052392">
    <property type="entry name" value="Kelch-BTB_domain-containing"/>
</dbReference>
<name>A0ABQ5MM05_9FLAO</name>
<evidence type="ECO:0008006" key="3">
    <source>
        <dbReference type="Google" id="ProtNLM"/>
    </source>
</evidence>
<keyword evidence="2" id="KW-1185">Reference proteome</keyword>
<dbReference type="RefSeq" id="WP_281766076.1">
    <property type="nucleotide sequence ID" value="NZ_BRVO01000003.1"/>
</dbReference>
<dbReference type="Gene3D" id="2.120.10.80">
    <property type="entry name" value="Kelch-type beta propeller"/>
    <property type="match status" value="2"/>
</dbReference>
<dbReference type="SUPFAM" id="SSF117281">
    <property type="entry name" value="Kelch motif"/>
    <property type="match status" value="1"/>
</dbReference>
<sequence>MKIKYLSILFLLCFVQIGIAQTIGVTIYNKKNNEPVSNVSVSTSNATIIGQTNRKGFVVLSMEDIKSSSMIIFDHSDFERLEIESGKMKDAQSIFLIEKPTKLEEVTLFGDRKLQSKLKYTKLSGLDKRIYGFGLALVGDKIYVQGGDLSNSTNTFLKGDLLSNNLGRGTSFLDVIMYEQRRSSNYEGINDEMYVYDIKKDTWTEVDKVFKKRAYHEMIPYQNRLYLVGGKFMSRNKRFQYLENEMEIYDLEKDTVYVDRSYQHDAINFTAVNYKGNFLFLGGEIKKSKKGEPEYTAKAHLFDAAHGFWYPVKDMPKEQAVKGVLVENKIYFVGGIKNTASKIIKSYNLSSGEWKNEGELFTTMELPALCAHDHLIYIYENGIFYTFNTLSKELNRYHINLQYYGSRIVYYENALYLIGGIFTNRGVENPSSNMYKIDLDEFVKTRIVDTVSF</sequence>
<comment type="caution">
    <text evidence="1">The sequence shown here is derived from an EMBL/GenBank/DDBJ whole genome shotgun (WGS) entry which is preliminary data.</text>
</comment>
<proteinExistence type="predicted"/>
<dbReference type="Proteomes" id="UP001143543">
    <property type="component" value="Unassembled WGS sequence"/>
</dbReference>
<evidence type="ECO:0000313" key="1">
    <source>
        <dbReference type="EMBL" id="GLB50451.1"/>
    </source>
</evidence>
<protein>
    <recommendedName>
        <fullName evidence="3">Galactose oxidase</fullName>
    </recommendedName>
</protein>
<gene>
    <name evidence="1" type="ORF">Y10_28190</name>
</gene>
<organism evidence="1 2">
    <name type="scientific">Neptunitalea lumnitzerae</name>
    <dbReference type="NCBI Taxonomy" id="2965509"/>
    <lineage>
        <taxon>Bacteria</taxon>
        <taxon>Pseudomonadati</taxon>
        <taxon>Bacteroidota</taxon>
        <taxon>Flavobacteriia</taxon>
        <taxon>Flavobacteriales</taxon>
        <taxon>Flavobacteriaceae</taxon>
        <taxon>Neptunitalea</taxon>
    </lineage>
</organism>